<dbReference type="Proteomes" id="UP001166286">
    <property type="component" value="Unassembled WGS sequence"/>
</dbReference>
<dbReference type="InterPro" id="IPR008253">
    <property type="entry name" value="Marvel"/>
</dbReference>
<feature type="domain" description="MARVEL" evidence="7">
    <location>
        <begin position="18"/>
        <end position="152"/>
    </location>
</feature>
<sequence length="394" mass="43298">MVKIEQYYQRGKNVVHALQALIIFLGAIVTIAIYTKGGGHDGRIDYYFLLCFLSIPILIYQTAIPIFPRVRRFSLAYVHVALDALWMILWFAAFIAVAVWVHDGSRAAKDWKSGDSSCDTFAWGPVGKCKLGKASTGMGVVIWLLFILTTALSIYGAYYYRSHGALPSYPIHTAEPIDTEDADNYAFSANPHDKFIAPEELQDMHPDHDHINDEDQPPIHPDHDIENGPHPHSNRPLSWAPEPILRKPIDRDFSAIDTSYHSTAPSPPYTTTTTTNYVPSCSLPIPPPSPLSHRGPSPLSNRVPSPHYDTHFIGGLQQPPSPLSGRTPSPGYEAHMLGLRSNSFANDPRFAPPVGRAGAGDPFRDEGGFGDESAGGKIDFPEGAYGRVGVFDRG</sequence>
<gene>
    <name evidence="8" type="ORF">JMJ35_004752</name>
</gene>
<dbReference type="GO" id="GO:0016020">
    <property type="term" value="C:membrane"/>
    <property type="evidence" value="ECO:0007669"/>
    <property type="project" value="UniProtKB-SubCell"/>
</dbReference>
<evidence type="ECO:0000256" key="6">
    <source>
        <dbReference type="SAM" id="Phobius"/>
    </source>
</evidence>
<name>A0AA39R2U7_9LECA</name>
<dbReference type="PANTHER" id="PTHR37451:SF3">
    <property type="entry name" value="MARVEL DOMAIN-CONTAINING PROTEIN"/>
    <property type="match status" value="1"/>
</dbReference>
<feature type="compositionally biased region" description="Basic and acidic residues" evidence="5">
    <location>
        <begin position="204"/>
        <end position="213"/>
    </location>
</feature>
<evidence type="ECO:0000313" key="9">
    <source>
        <dbReference type="Proteomes" id="UP001166286"/>
    </source>
</evidence>
<keyword evidence="3 6" id="KW-1133">Transmembrane helix</keyword>
<dbReference type="Pfam" id="PF01284">
    <property type="entry name" value="MARVEL"/>
    <property type="match status" value="1"/>
</dbReference>
<reference evidence="8" key="1">
    <citation type="submission" date="2023-03" db="EMBL/GenBank/DDBJ databases">
        <title>Complete genome of Cladonia borealis.</title>
        <authorList>
            <person name="Park H."/>
        </authorList>
    </citation>
    <scope>NUCLEOTIDE SEQUENCE</scope>
    <source>
        <strain evidence="8">ANT050790</strain>
    </source>
</reference>
<keyword evidence="9" id="KW-1185">Reference proteome</keyword>
<dbReference type="EMBL" id="JAFEKC020000009">
    <property type="protein sequence ID" value="KAK0512735.1"/>
    <property type="molecule type" value="Genomic_DNA"/>
</dbReference>
<dbReference type="PANTHER" id="PTHR37451">
    <property type="entry name" value="MARVEL DOMAIN"/>
    <property type="match status" value="1"/>
</dbReference>
<evidence type="ECO:0000256" key="1">
    <source>
        <dbReference type="ARBA" id="ARBA00004141"/>
    </source>
</evidence>
<feature type="transmembrane region" description="Helical" evidence="6">
    <location>
        <begin position="80"/>
        <end position="101"/>
    </location>
</feature>
<organism evidence="8 9">
    <name type="scientific">Cladonia borealis</name>
    <dbReference type="NCBI Taxonomy" id="184061"/>
    <lineage>
        <taxon>Eukaryota</taxon>
        <taxon>Fungi</taxon>
        <taxon>Dikarya</taxon>
        <taxon>Ascomycota</taxon>
        <taxon>Pezizomycotina</taxon>
        <taxon>Lecanoromycetes</taxon>
        <taxon>OSLEUM clade</taxon>
        <taxon>Lecanoromycetidae</taxon>
        <taxon>Lecanorales</taxon>
        <taxon>Lecanorineae</taxon>
        <taxon>Cladoniaceae</taxon>
        <taxon>Cladonia</taxon>
    </lineage>
</organism>
<comment type="caution">
    <text evidence="8">The sequence shown here is derived from an EMBL/GenBank/DDBJ whole genome shotgun (WGS) entry which is preliminary data.</text>
</comment>
<comment type="subcellular location">
    <subcellularLocation>
        <location evidence="1">Membrane</location>
        <topology evidence="1">Multi-pass membrane protein</topology>
    </subcellularLocation>
</comment>
<evidence type="ECO:0000256" key="2">
    <source>
        <dbReference type="ARBA" id="ARBA00022692"/>
    </source>
</evidence>
<feature type="transmembrane region" description="Helical" evidence="6">
    <location>
        <begin position="14"/>
        <end position="34"/>
    </location>
</feature>
<keyword evidence="4 6" id="KW-0472">Membrane</keyword>
<feature type="transmembrane region" description="Helical" evidence="6">
    <location>
        <begin position="46"/>
        <end position="68"/>
    </location>
</feature>
<feature type="compositionally biased region" description="Basic and acidic residues" evidence="5">
    <location>
        <begin position="220"/>
        <end position="229"/>
    </location>
</feature>
<evidence type="ECO:0000256" key="5">
    <source>
        <dbReference type="SAM" id="MobiDB-lite"/>
    </source>
</evidence>
<keyword evidence="2 6" id="KW-0812">Transmembrane</keyword>
<evidence type="ECO:0000259" key="7">
    <source>
        <dbReference type="Pfam" id="PF01284"/>
    </source>
</evidence>
<accession>A0AA39R2U7</accession>
<feature type="transmembrane region" description="Helical" evidence="6">
    <location>
        <begin position="140"/>
        <end position="160"/>
    </location>
</feature>
<feature type="region of interest" description="Disordered" evidence="5">
    <location>
        <begin position="204"/>
        <end position="240"/>
    </location>
</feature>
<evidence type="ECO:0000256" key="4">
    <source>
        <dbReference type="ARBA" id="ARBA00023136"/>
    </source>
</evidence>
<proteinExistence type="predicted"/>
<dbReference type="AlphaFoldDB" id="A0AA39R2U7"/>
<evidence type="ECO:0000256" key="3">
    <source>
        <dbReference type="ARBA" id="ARBA00022989"/>
    </source>
</evidence>
<evidence type="ECO:0000313" key="8">
    <source>
        <dbReference type="EMBL" id="KAK0512735.1"/>
    </source>
</evidence>
<feature type="region of interest" description="Disordered" evidence="5">
    <location>
        <begin position="360"/>
        <end position="394"/>
    </location>
</feature>
<protein>
    <recommendedName>
        <fullName evidence="7">MARVEL domain-containing protein</fullName>
    </recommendedName>
</protein>